<dbReference type="RefSeq" id="WP_169562227.1">
    <property type="nucleotide sequence ID" value="NZ_JAAXYH010000001.1"/>
</dbReference>
<evidence type="ECO:0000256" key="6">
    <source>
        <dbReference type="ARBA" id="ARBA00023136"/>
    </source>
</evidence>
<accession>A0A972JH34</accession>
<keyword evidence="6 7" id="KW-0472">Membrane</keyword>
<evidence type="ECO:0000256" key="4">
    <source>
        <dbReference type="ARBA" id="ARBA00022692"/>
    </source>
</evidence>
<name>A0A972JH34_9GAMM</name>
<gene>
    <name evidence="8" type="ORF">HC757_00055</name>
</gene>
<organism evidence="8 9">
    <name type="scientific">Shewanella salipaludis</name>
    <dbReference type="NCBI Taxonomy" id="2723052"/>
    <lineage>
        <taxon>Bacteria</taxon>
        <taxon>Pseudomonadati</taxon>
        <taxon>Pseudomonadota</taxon>
        <taxon>Gammaproteobacteria</taxon>
        <taxon>Alteromonadales</taxon>
        <taxon>Shewanellaceae</taxon>
        <taxon>Shewanella</taxon>
    </lineage>
</organism>
<feature type="transmembrane region" description="Helical" evidence="7">
    <location>
        <begin position="313"/>
        <end position="339"/>
    </location>
</feature>
<feature type="transmembrane region" description="Helical" evidence="7">
    <location>
        <begin position="226"/>
        <end position="244"/>
    </location>
</feature>
<keyword evidence="9" id="KW-1185">Reference proteome</keyword>
<dbReference type="PANTHER" id="PTHR30043">
    <property type="entry name" value="PHOSPHONATES TRANSPORT SYSTEM PERMEASE PROTEIN"/>
    <property type="match status" value="1"/>
</dbReference>
<dbReference type="EMBL" id="JAAXYH010000001">
    <property type="protein sequence ID" value="NMH63578.1"/>
    <property type="molecule type" value="Genomic_DNA"/>
</dbReference>
<keyword evidence="2" id="KW-0813">Transport</keyword>
<proteinExistence type="predicted"/>
<evidence type="ECO:0000256" key="2">
    <source>
        <dbReference type="ARBA" id="ARBA00022448"/>
    </source>
</evidence>
<evidence type="ECO:0000256" key="1">
    <source>
        <dbReference type="ARBA" id="ARBA00004651"/>
    </source>
</evidence>
<evidence type="ECO:0000256" key="5">
    <source>
        <dbReference type="ARBA" id="ARBA00022989"/>
    </source>
</evidence>
<dbReference type="InterPro" id="IPR035906">
    <property type="entry name" value="MetI-like_sf"/>
</dbReference>
<evidence type="ECO:0000313" key="9">
    <source>
        <dbReference type="Proteomes" id="UP000737113"/>
    </source>
</evidence>
<comment type="caution">
    <text evidence="8">The sequence shown here is derived from an EMBL/GenBank/DDBJ whole genome shotgun (WGS) entry which is preliminary data.</text>
</comment>
<dbReference type="AlphaFoldDB" id="A0A972JH34"/>
<dbReference type="Gene3D" id="1.10.3720.10">
    <property type="entry name" value="MetI-like"/>
    <property type="match status" value="2"/>
</dbReference>
<keyword evidence="3" id="KW-1003">Cell membrane</keyword>
<evidence type="ECO:0000313" key="8">
    <source>
        <dbReference type="EMBL" id="NMH63578.1"/>
    </source>
</evidence>
<feature type="transmembrane region" description="Helical" evidence="7">
    <location>
        <begin position="470"/>
        <end position="492"/>
    </location>
</feature>
<dbReference type="PANTHER" id="PTHR30043:SF1">
    <property type="entry name" value="ABC TRANSPORT SYSTEM PERMEASE PROTEIN P69"/>
    <property type="match status" value="1"/>
</dbReference>
<keyword evidence="5 7" id="KW-1133">Transmembrane helix</keyword>
<feature type="transmembrane region" description="Helical" evidence="7">
    <location>
        <begin position="368"/>
        <end position="401"/>
    </location>
</feature>
<keyword evidence="4 7" id="KW-0812">Transmembrane</keyword>
<reference evidence="8" key="1">
    <citation type="submission" date="2020-04" db="EMBL/GenBank/DDBJ databases">
        <title>Description of Shewanella salipaludis sp. nov., isolated from a salt marsh.</title>
        <authorList>
            <person name="Park S."/>
            <person name="Yoon J.-H."/>
        </authorList>
    </citation>
    <scope>NUCLEOTIDE SEQUENCE</scope>
    <source>
        <strain evidence="8">SHSM-M6</strain>
    </source>
</reference>
<dbReference type="GO" id="GO:0005886">
    <property type="term" value="C:plasma membrane"/>
    <property type="evidence" value="ECO:0007669"/>
    <property type="project" value="UniProtKB-SubCell"/>
</dbReference>
<feature type="transmembrane region" description="Helical" evidence="7">
    <location>
        <begin position="448"/>
        <end position="464"/>
    </location>
</feature>
<sequence length="507" mass="56404">MFAKTVVSKAVPYALGYWQKMTIGLWLLACGCFMLADTEVIALEPWSELGHMLLGVLQPDFFATEYLLEALWQTVSFALLGVCAGLLWGAPLALVYHKPWVAAFCAFIRAIHEIFWALLFLQLFGLSPVTGILAIALPFGATFARVFHDIISLAPADTGQNLPAGTDMLSRYVFGRIVHVSGQLQAYIRYRFECALRSSAVLGFVGMPTLGFYLESAFKQGQYHQGGALLILFVLLIGSISYWCRARLLPLYLLLALVFLPELPAIDGHLIWRFLSQDIWPPMLQGVSHLEQLDLQRLNALGSWLFTLLEKQALPGIFATLILALVALAMTHVLTLLWLPLVSRKLRGKWTVFGGKAMLLVLRSLPEYLLAFVLMLLLGPSMLPAMLALALHNAALLIFLTTRQSDKLVVSAQFSPKLDNYFYEILPRLYPGVMALLFYRFEVILRETAIFGMLGIATLGFYIDSQFVEIRFAGALVLMCFTAMMNIGVDALGRKILKGQKVPLLGC</sequence>
<feature type="transmembrane region" description="Helical" evidence="7">
    <location>
        <begin position="251"/>
        <end position="272"/>
    </location>
</feature>
<dbReference type="Proteomes" id="UP000737113">
    <property type="component" value="Unassembled WGS sequence"/>
</dbReference>
<dbReference type="PROSITE" id="PS51257">
    <property type="entry name" value="PROKAR_LIPOPROTEIN"/>
    <property type="match status" value="1"/>
</dbReference>
<dbReference type="SUPFAM" id="SSF161098">
    <property type="entry name" value="MetI-like"/>
    <property type="match status" value="2"/>
</dbReference>
<evidence type="ECO:0000256" key="3">
    <source>
        <dbReference type="ARBA" id="ARBA00022475"/>
    </source>
</evidence>
<protein>
    <submittedName>
        <fullName evidence="8">ABC transporter permease</fullName>
    </submittedName>
</protein>
<comment type="subcellular location">
    <subcellularLocation>
        <location evidence="1">Cell membrane</location>
        <topology evidence="1">Multi-pass membrane protein</topology>
    </subcellularLocation>
</comment>
<feature type="transmembrane region" description="Helical" evidence="7">
    <location>
        <begin position="66"/>
        <end position="88"/>
    </location>
</feature>
<evidence type="ECO:0000256" key="7">
    <source>
        <dbReference type="SAM" id="Phobius"/>
    </source>
</evidence>